<dbReference type="PROSITE" id="PS50928">
    <property type="entry name" value="ABC_TM1"/>
    <property type="match status" value="1"/>
</dbReference>
<evidence type="ECO:0000256" key="4">
    <source>
        <dbReference type="ARBA" id="ARBA00022692"/>
    </source>
</evidence>
<evidence type="ECO:0000313" key="10">
    <source>
        <dbReference type="EMBL" id="MBK0331441.1"/>
    </source>
</evidence>
<name>A0ABS1B9V6_9MICO</name>
<keyword evidence="4 7" id="KW-0812">Transmembrane</keyword>
<dbReference type="PANTHER" id="PTHR43744:SF13">
    <property type="entry name" value="SN-GLYCEROL-3-PHOSPHATE TRANSPORT INTEGRAL MEMBRANE PROTEIN ABC TRANSPORTER UGPE-RELATED"/>
    <property type="match status" value="1"/>
</dbReference>
<evidence type="ECO:0000256" key="1">
    <source>
        <dbReference type="ARBA" id="ARBA00004651"/>
    </source>
</evidence>
<dbReference type="RefSeq" id="WP_200502046.1">
    <property type="nucleotide sequence ID" value="NZ_JAEDAJ010000003.1"/>
</dbReference>
<keyword evidence="5 7" id="KW-1133">Transmembrane helix</keyword>
<feature type="transmembrane region" description="Helical" evidence="7">
    <location>
        <begin position="102"/>
        <end position="126"/>
    </location>
</feature>
<proteinExistence type="inferred from homology"/>
<keyword evidence="2 7" id="KW-0813">Transport</keyword>
<feature type="transmembrane region" description="Helical" evidence="7">
    <location>
        <begin position="209"/>
        <end position="230"/>
    </location>
</feature>
<dbReference type="CDD" id="cd06261">
    <property type="entry name" value="TM_PBP2"/>
    <property type="match status" value="1"/>
</dbReference>
<reference evidence="10 11" key="1">
    <citation type="submission" date="2020-12" db="EMBL/GenBank/DDBJ databases">
        <title>Brachybacterium sp. MASK1Z-5, whole genome shotgun sequence.</title>
        <authorList>
            <person name="Tuo L."/>
        </authorList>
    </citation>
    <scope>NUCLEOTIDE SEQUENCE [LARGE SCALE GENOMIC DNA]</scope>
    <source>
        <strain evidence="10 11">MASK1Z-5</strain>
    </source>
</reference>
<evidence type="ECO:0000313" key="11">
    <source>
        <dbReference type="Proteomes" id="UP000612352"/>
    </source>
</evidence>
<comment type="similarity">
    <text evidence="7">Belongs to the binding-protein-dependent transport system permease family.</text>
</comment>
<evidence type="ECO:0000256" key="6">
    <source>
        <dbReference type="ARBA" id="ARBA00023136"/>
    </source>
</evidence>
<evidence type="ECO:0000259" key="9">
    <source>
        <dbReference type="PROSITE" id="PS50928"/>
    </source>
</evidence>
<comment type="subcellular location">
    <subcellularLocation>
        <location evidence="1 7">Cell membrane</location>
        <topology evidence="1 7">Multi-pass membrane protein</topology>
    </subcellularLocation>
</comment>
<protein>
    <submittedName>
        <fullName evidence="10">Carbohydrate ABC transporter permease</fullName>
    </submittedName>
</protein>
<dbReference type="Proteomes" id="UP000612352">
    <property type="component" value="Unassembled WGS sequence"/>
</dbReference>
<evidence type="ECO:0000256" key="7">
    <source>
        <dbReference type="RuleBase" id="RU363032"/>
    </source>
</evidence>
<feature type="transmembrane region" description="Helical" evidence="7">
    <location>
        <begin position="133"/>
        <end position="154"/>
    </location>
</feature>
<dbReference type="InterPro" id="IPR035906">
    <property type="entry name" value="MetI-like_sf"/>
</dbReference>
<feature type="region of interest" description="Disordered" evidence="8">
    <location>
        <begin position="1"/>
        <end position="25"/>
    </location>
</feature>
<feature type="transmembrane region" description="Helical" evidence="7">
    <location>
        <begin position="166"/>
        <end position="184"/>
    </location>
</feature>
<evidence type="ECO:0000256" key="8">
    <source>
        <dbReference type="SAM" id="MobiDB-lite"/>
    </source>
</evidence>
<keyword evidence="6 7" id="KW-0472">Membrane</keyword>
<evidence type="ECO:0000256" key="2">
    <source>
        <dbReference type="ARBA" id="ARBA00022448"/>
    </source>
</evidence>
<organism evidence="10 11">
    <name type="scientific">Brachybacterium halotolerans</name>
    <dbReference type="NCBI Taxonomy" id="2795215"/>
    <lineage>
        <taxon>Bacteria</taxon>
        <taxon>Bacillati</taxon>
        <taxon>Actinomycetota</taxon>
        <taxon>Actinomycetes</taxon>
        <taxon>Micrococcales</taxon>
        <taxon>Dermabacteraceae</taxon>
        <taxon>Brachybacterium</taxon>
    </lineage>
</organism>
<sequence length="302" mass="33490">MTTTARTPGPLSRLLPGRSRPQGRTAGAVRRPLWQTIVLTILVIASLLVFLVPIYWLFSGAVKSNSDIYSWPLKWFPTSLHLENFRAAWTAAPFDRFLVNSVITTSVGTALEMFNAILCAYAFAFVHFRIKRFLFLFLIGSMMLPGHVTLIVNYITVGNLGWLNTYQGLILPGIGSAFAMFLLYQQMRTIDPEILQAAEVDGAGHLRRMVLIVVPMSWPMILTATLIVLVGKWNEYVWPLIVTSTASMRTLPIGLLFLRSQEGYTNWGALLAGTVIAAAPMLLLFFLAQRRIIGGMAAGALK</sequence>
<dbReference type="EMBL" id="JAEDAJ010000003">
    <property type="protein sequence ID" value="MBK0331441.1"/>
    <property type="molecule type" value="Genomic_DNA"/>
</dbReference>
<keyword evidence="11" id="KW-1185">Reference proteome</keyword>
<gene>
    <name evidence="10" type="ORF">I8D64_08505</name>
</gene>
<accession>A0ABS1B9V6</accession>
<dbReference type="PANTHER" id="PTHR43744">
    <property type="entry name" value="ABC TRANSPORTER PERMEASE PROTEIN MG189-RELATED-RELATED"/>
    <property type="match status" value="1"/>
</dbReference>
<dbReference type="InterPro" id="IPR000515">
    <property type="entry name" value="MetI-like"/>
</dbReference>
<feature type="transmembrane region" description="Helical" evidence="7">
    <location>
        <begin position="236"/>
        <end position="258"/>
    </location>
</feature>
<evidence type="ECO:0000256" key="3">
    <source>
        <dbReference type="ARBA" id="ARBA00022475"/>
    </source>
</evidence>
<dbReference type="Gene3D" id="1.10.3720.10">
    <property type="entry name" value="MetI-like"/>
    <property type="match status" value="1"/>
</dbReference>
<comment type="caution">
    <text evidence="10">The sequence shown here is derived from an EMBL/GenBank/DDBJ whole genome shotgun (WGS) entry which is preliminary data.</text>
</comment>
<evidence type="ECO:0000256" key="5">
    <source>
        <dbReference type="ARBA" id="ARBA00022989"/>
    </source>
</evidence>
<feature type="transmembrane region" description="Helical" evidence="7">
    <location>
        <begin position="270"/>
        <end position="288"/>
    </location>
</feature>
<dbReference type="SUPFAM" id="SSF161098">
    <property type="entry name" value="MetI-like"/>
    <property type="match status" value="1"/>
</dbReference>
<feature type="domain" description="ABC transmembrane type-1" evidence="9">
    <location>
        <begin position="98"/>
        <end position="288"/>
    </location>
</feature>
<keyword evidence="3" id="KW-1003">Cell membrane</keyword>
<feature type="transmembrane region" description="Helical" evidence="7">
    <location>
        <begin position="37"/>
        <end position="58"/>
    </location>
</feature>
<dbReference type="Pfam" id="PF00528">
    <property type="entry name" value="BPD_transp_1"/>
    <property type="match status" value="1"/>
</dbReference>